<organism evidence="1 2">
    <name type="scientific">Candidatus Jorgensenbacteria bacterium GWA1_49_17</name>
    <dbReference type="NCBI Taxonomy" id="1798467"/>
    <lineage>
        <taxon>Bacteria</taxon>
        <taxon>Candidatus Joergenseniibacteriota</taxon>
    </lineage>
</organism>
<proteinExistence type="predicted"/>
<reference evidence="1 2" key="1">
    <citation type="journal article" date="2016" name="Nat. Commun.">
        <title>Thousands of microbial genomes shed light on interconnected biogeochemical processes in an aquifer system.</title>
        <authorList>
            <person name="Anantharaman K."/>
            <person name="Brown C.T."/>
            <person name="Hug L.A."/>
            <person name="Sharon I."/>
            <person name="Castelle C.J."/>
            <person name="Probst A.J."/>
            <person name="Thomas B.C."/>
            <person name="Singh A."/>
            <person name="Wilkins M.J."/>
            <person name="Karaoz U."/>
            <person name="Brodie E.L."/>
            <person name="Williams K.H."/>
            <person name="Hubbard S.S."/>
            <person name="Banfield J.F."/>
        </authorList>
    </citation>
    <scope>NUCLEOTIDE SEQUENCE [LARGE SCALE GENOMIC DNA]</scope>
</reference>
<accession>A0A1F6BSA9</accession>
<dbReference type="Gene3D" id="1.10.10.410">
    <property type="match status" value="1"/>
</dbReference>
<evidence type="ECO:0000313" key="2">
    <source>
        <dbReference type="Proteomes" id="UP000179368"/>
    </source>
</evidence>
<protein>
    <recommendedName>
        <fullName evidence="3">Glutamyl-tRNA amidotransferase</fullName>
    </recommendedName>
</protein>
<gene>
    <name evidence="1" type="ORF">A2116_02075</name>
</gene>
<dbReference type="InterPro" id="IPR023168">
    <property type="entry name" value="GatB_Yqey_C_2"/>
</dbReference>
<dbReference type="AlphaFoldDB" id="A0A1F6BSA9"/>
<name>A0A1F6BSA9_9BACT</name>
<dbReference type="SUPFAM" id="SSF89095">
    <property type="entry name" value="GatB/YqeY motif"/>
    <property type="match status" value="1"/>
</dbReference>
<dbReference type="Gene3D" id="1.10.1510.10">
    <property type="entry name" value="Uncharacterised protein YqeY/AIM41 PF09424, N-terminal domain"/>
    <property type="match status" value="1"/>
</dbReference>
<dbReference type="PANTHER" id="PTHR28055:SF1">
    <property type="entry name" value="ALTERED INHERITANCE OF MITOCHONDRIA PROTEIN 41, MITOCHONDRIAL"/>
    <property type="match status" value="1"/>
</dbReference>
<dbReference type="GO" id="GO:0016884">
    <property type="term" value="F:carbon-nitrogen ligase activity, with glutamine as amido-N-donor"/>
    <property type="evidence" value="ECO:0007669"/>
    <property type="project" value="InterPro"/>
</dbReference>
<dbReference type="InterPro" id="IPR003789">
    <property type="entry name" value="Asn/Gln_tRNA_amidoTrase-B-like"/>
</dbReference>
<dbReference type="InterPro" id="IPR042184">
    <property type="entry name" value="YqeY/Aim41_N"/>
</dbReference>
<dbReference type="Proteomes" id="UP000179368">
    <property type="component" value="Unassembled WGS sequence"/>
</dbReference>
<dbReference type="Pfam" id="PF09424">
    <property type="entry name" value="YqeY"/>
    <property type="match status" value="1"/>
</dbReference>
<dbReference type="EMBL" id="MFKG01000040">
    <property type="protein sequence ID" value="OGG39814.1"/>
    <property type="molecule type" value="Genomic_DNA"/>
</dbReference>
<sequence>MATLKDRLNKDLIQALKAKEEVKLATLRLLSSAIHNKEIDKRAKTNGDDVLTDEETLGVLKNEAKKRKEAVELYDKGGRADLSAREKGELEIIEEYLPAEMTDEELGKIVDEVFLEVLPSGPADFGKLMGAAMKKTAGRASGDRVKEAIERKLT</sequence>
<comment type="caution">
    <text evidence="1">The sequence shown here is derived from an EMBL/GenBank/DDBJ whole genome shotgun (WGS) entry which is preliminary data.</text>
</comment>
<evidence type="ECO:0000313" key="1">
    <source>
        <dbReference type="EMBL" id="OGG39814.1"/>
    </source>
</evidence>
<evidence type="ECO:0008006" key="3">
    <source>
        <dbReference type="Google" id="ProtNLM"/>
    </source>
</evidence>
<dbReference type="PANTHER" id="PTHR28055">
    <property type="entry name" value="ALTERED INHERITANCE OF MITOCHONDRIA PROTEIN 41, MITOCHONDRIAL"/>
    <property type="match status" value="1"/>
</dbReference>
<dbReference type="InterPro" id="IPR019004">
    <property type="entry name" value="YqeY/Aim41"/>
</dbReference>